<dbReference type="Pfam" id="PF00482">
    <property type="entry name" value="T2SSF"/>
    <property type="match status" value="2"/>
</dbReference>
<reference evidence="11" key="1">
    <citation type="submission" date="2016-11" db="EMBL/GenBank/DDBJ databases">
        <authorList>
            <person name="Varghese N."/>
            <person name="Submissions S."/>
        </authorList>
    </citation>
    <scope>NUCLEOTIDE SEQUENCE [LARGE SCALE GENOMIC DNA]</scope>
    <source>
        <strain evidence="11">DSM 9756</strain>
    </source>
</reference>
<evidence type="ECO:0000256" key="3">
    <source>
        <dbReference type="ARBA" id="ARBA00022475"/>
    </source>
</evidence>
<dbReference type="GO" id="GO:0005886">
    <property type="term" value="C:plasma membrane"/>
    <property type="evidence" value="ECO:0007669"/>
    <property type="project" value="UniProtKB-SubCell"/>
</dbReference>
<evidence type="ECO:0000256" key="6">
    <source>
        <dbReference type="ARBA" id="ARBA00022989"/>
    </source>
</evidence>
<comment type="subcellular location">
    <subcellularLocation>
        <location evidence="1">Cell inner membrane</location>
        <topology evidence="1">Multi-pass membrane protein</topology>
    </subcellularLocation>
</comment>
<evidence type="ECO:0000256" key="2">
    <source>
        <dbReference type="ARBA" id="ARBA00005745"/>
    </source>
</evidence>
<dbReference type="EMBL" id="FQVB01000023">
    <property type="protein sequence ID" value="SHF65709.1"/>
    <property type="molecule type" value="Genomic_DNA"/>
</dbReference>
<dbReference type="InterPro" id="IPR003004">
    <property type="entry name" value="GspF/PilC"/>
</dbReference>
<comment type="similarity">
    <text evidence="2">Belongs to the GSP F family.</text>
</comment>
<dbReference type="STRING" id="1121391.SAMN02745206_02422"/>
<evidence type="ECO:0000259" key="9">
    <source>
        <dbReference type="Pfam" id="PF00482"/>
    </source>
</evidence>
<keyword evidence="11" id="KW-1185">Reference proteome</keyword>
<dbReference type="GO" id="GO:0015628">
    <property type="term" value="P:protein secretion by the type II secretion system"/>
    <property type="evidence" value="ECO:0007669"/>
    <property type="project" value="TreeGrafter"/>
</dbReference>
<evidence type="ECO:0000256" key="4">
    <source>
        <dbReference type="ARBA" id="ARBA00022519"/>
    </source>
</evidence>
<evidence type="ECO:0000256" key="7">
    <source>
        <dbReference type="ARBA" id="ARBA00023136"/>
    </source>
</evidence>
<sequence>MPEFIWKGVNRKGLKVKGELEADNITIARQILERQGVTLKSLKPKPKDLLEYIPALQEKVGEKDLVLFTRQFSTMIDAGLPIIQCLEILRDQTENKAFRKVLKEIKKDVEEGATFSESLRKHPKVFDQLFVNLVAAGEAGGILDVTLTRLAAYLEKVAALKKKVKGAMTYPAIVVSIAVIVIAVILIYVIPVFAGLFRDAGAALPTMTQVVINMSDFTKSYFHWMILGGILLAVLFSRFRKTKRGRDLTDRLALRIPVFGLLLKKVALARVTRTLGTMLGSGVPILESMELVAATAGNTVIERAIRDAQKAVSEGKTLAEPLQDSGIFPPMVIHMVSVGEATGALDAMLAKVADFYDEEVDATVEALTSLLEPMLIVFLGVTIGGLLVAMYMPIFQLADVVSRGS</sequence>
<feature type="domain" description="Type II secretion system protein GspF" evidence="9">
    <location>
        <begin position="68"/>
        <end position="191"/>
    </location>
</feature>
<feature type="transmembrane region" description="Helical" evidence="8">
    <location>
        <begin position="221"/>
        <end position="239"/>
    </location>
</feature>
<evidence type="ECO:0000256" key="5">
    <source>
        <dbReference type="ARBA" id="ARBA00022692"/>
    </source>
</evidence>
<evidence type="ECO:0000313" key="11">
    <source>
        <dbReference type="Proteomes" id="UP000184076"/>
    </source>
</evidence>
<dbReference type="AlphaFoldDB" id="A0A1M5DFG4"/>
<feature type="transmembrane region" description="Helical" evidence="8">
    <location>
        <begin position="375"/>
        <end position="395"/>
    </location>
</feature>
<dbReference type="InterPro" id="IPR042094">
    <property type="entry name" value="T2SS_GspF_sf"/>
</dbReference>
<dbReference type="OrthoDB" id="9805682at2"/>
<dbReference type="Gene3D" id="1.20.81.30">
    <property type="entry name" value="Type II secretion system (T2SS), domain F"/>
    <property type="match status" value="2"/>
</dbReference>
<dbReference type="RefSeq" id="WP_073039823.1">
    <property type="nucleotide sequence ID" value="NZ_FQVB01000023.1"/>
</dbReference>
<keyword evidence="5 8" id="KW-0812">Transmembrane</keyword>
<keyword evidence="4" id="KW-0997">Cell inner membrane</keyword>
<dbReference type="PRINTS" id="PR00812">
    <property type="entry name" value="BCTERIALGSPF"/>
</dbReference>
<keyword evidence="7 8" id="KW-0472">Membrane</keyword>
<protein>
    <submittedName>
        <fullName evidence="10">Type IV pilus assembly protein PilC</fullName>
    </submittedName>
</protein>
<evidence type="ECO:0000256" key="1">
    <source>
        <dbReference type="ARBA" id="ARBA00004429"/>
    </source>
</evidence>
<dbReference type="Proteomes" id="UP000184076">
    <property type="component" value="Unassembled WGS sequence"/>
</dbReference>
<gene>
    <name evidence="10" type="ORF">SAMN02745206_02422</name>
</gene>
<name>A0A1M5DFG4_9BACT</name>
<keyword evidence="3" id="KW-1003">Cell membrane</keyword>
<keyword evidence="6 8" id="KW-1133">Transmembrane helix</keyword>
<dbReference type="InterPro" id="IPR018076">
    <property type="entry name" value="T2SS_GspF_dom"/>
</dbReference>
<dbReference type="PANTHER" id="PTHR30012">
    <property type="entry name" value="GENERAL SECRETION PATHWAY PROTEIN"/>
    <property type="match status" value="1"/>
</dbReference>
<evidence type="ECO:0000256" key="8">
    <source>
        <dbReference type="SAM" id="Phobius"/>
    </source>
</evidence>
<dbReference type="PANTHER" id="PTHR30012:SF7">
    <property type="entry name" value="PROTEIN TRANSPORT PROTEIN HOFC HOMOLOG"/>
    <property type="match status" value="1"/>
</dbReference>
<proteinExistence type="inferred from homology"/>
<evidence type="ECO:0000313" key="10">
    <source>
        <dbReference type="EMBL" id="SHF65709.1"/>
    </source>
</evidence>
<feature type="transmembrane region" description="Helical" evidence="8">
    <location>
        <begin position="170"/>
        <end position="197"/>
    </location>
</feature>
<feature type="domain" description="Type II secretion system protein GspF" evidence="9">
    <location>
        <begin position="272"/>
        <end position="393"/>
    </location>
</feature>
<dbReference type="FunFam" id="1.20.81.30:FF:000001">
    <property type="entry name" value="Type II secretion system protein F"/>
    <property type="match status" value="2"/>
</dbReference>
<organism evidence="10 11">
    <name type="scientific">Desulfacinum infernum DSM 9756</name>
    <dbReference type="NCBI Taxonomy" id="1121391"/>
    <lineage>
        <taxon>Bacteria</taxon>
        <taxon>Pseudomonadati</taxon>
        <taxon>Thermodesulfobacteriota</taxon>
        <taxon>Syntrophobacteria</taxon>
        <taxon>Syntrophobacterales</taxon>
        <taxon>Syntrophobacteraceae</taxon>
        <taxon>Desulfacinum</taxon>
    </lineage>
</organism>
<accession>A0A1M5DFG4</accession>